<reference evidence="3 4" key="1">
    <citation type="journal article" date="2018" name="Elife">
        <title>Discovery and characterization of a prevalent human gut bacterial enzyme sufficient for the inactivation of a family of plant toxins.</title>
        <authorList>
            <person name="Koppel N."/>
            <person name="Bisanz J.E."/>
            <person name="Pandelia M.E."/>
            <person name="Turnbaugh P.J."/>
            <person name="Balskus E.P."/>
        </authorList>
    </citation>
    <scope>NUCLEOTIDE SEQUENCE [LARGE SCALE GENOMIC DNA]</scope>
    <source>
        <strain evidence="3 4">MR1 #12</strain>
    </source>
</reference>
<keyword evidence="2" id="KW-1133">Transmembrane helix</keyword>
<evidence type="ECO:0000256" key="2">
    <source>
        <dbReference type="SAM" id="Phobius"/>
    </source>
</evidence>
<name>A0A369MXF7_EGGLN</name>
<keyword evidence="3" id="KW-0808">Transferase</keyword>
<feature type="transmembrane region" description="Helical" evidence="2">
    <location>
        <begin position="134"/>
        <end position="152"/>
    </location>
</feature>
<comment type="caution">
    <text evidence="3">The sequence shown here is derived from an EMBL/GenBank/DDBJ whole genome shotgun (WGS) entry which is preliminary data.</text>
</comment>
<organism evidence="3 4">
    <name type="scientific">Eggerthella lenta</name>
    <name type="common">Eubacterium lentum</name>
    <dbReference type="NCBI Taxonomy" id="84112"/>
    <lineage>
        <taxon>Bacteria</taxon>
        <taxon>Bacillati</taxon>
        <taxon>Actinomycetota</taxon>
        <taxon>Coriobacteriia</taxon>
        <taxon>Eggerthellales</taxon>
        <taxon>Eggerthellaceae</taxon>
        <taxon>Eggerthella</taxon>
    </lineage>
</organism>
<keyword evidence="2" id="KW-0472">Membrane</keyword>
<dbReference type="AlphaFoldDB" id="A0A369MXF7"/>
<dbReference type="EMBL" id="PPTX01000001">
    <property type="protein sequence ID" value="RDB82023.1"/>
    <property type="molecule type" value="Genomic_DNA"/>
</dbReference>
<dbReference type="Proteomes" id="UP000253752">
    <property type="component" value="Unassembled WGS sequence"/>
</dbReference>
<feature type="transmembrane region" description="Helical" evidence="2">
    <location>
        <begin position="254"/>
        <end position="272"/>
    </location>
</feature>
<accession>A0A369MXF7</accession>
<proteinExistence type="predicted"/>
<feature type="transmembrane region" description="Helical" evidence="2">
    <location>
        <begin position="212"/>
        <end position="234"/>
    </location>
</feature>
<evidence type="ECO:0000256" key="1">
    <source>
        <dbReference type="SAM" id="MobiDB-lite"/>
    </source>
</evidence>
<evidence type="ECO:0000313" key="3">
    <source>
        <dbReference type="EMBL" id="RDB82023.1"/>
    </source>
</evidence>
<sequence length="273" mass="29753">MTRTDLSIEQAVCGSEHANTSAIRLKTSESDDFSPTEALSDAPRGGLKMLGGKAPPTRAPETSCSHDAPCERPFRFRDISRHVVAGRAVHAVYFQGRENDEAGDAARGCGYDAATATDAACEEQRRMRMEIARLVLGVLLLVAFALLTVQLYNGRWLFLIAKPEKTKKGTFFPEGTANTGKRAAWVMVACFAVTATLMAYEMSKMTGVPAFAQTSSILNNIALVAFCLSLLWTLFAGRDEQNYRDRFKKDGVRLLVLLLGACAVMTALSILFV</sequence>
<feature type="transmembrane region" description="Helical" evidence="2">
    <location>
        <begin position="183"/>
        <end position="200"/>
    </location>
</feature>
<evidence type="ECO:0000313" key="4">
    <source>
        <dbReference type="Proteomes" id="UP000253752"/>
    </source>
</evidence>
<keyword evidence="2" id="KW-0812">Transmembrane</keyword>
<protein>
    <submittedName>
        <fullName evidence="3">Sulfurtransferase</fullName>
    </submittedName>
</protein>
<dbReference type="GO" id="GO:0016740">
    <property type="term" value="F:transferase activity"/>
    <property type="evidence" value="ECO:0007669"/>
    <property type="project" value="UniProtKB-KW"/>
</dbReference>
<gene>
    <name evidence="3" type="ORF">C1872_01040</name>
</gene>
<feature type="region of interest" description="Disordered" evidence="1">
    <location>
        <begin position="26"/>
        <end position="66"/>
    </location>
</feature>